<dbReference type="PROSITE" id="PS51819">
    <property type="entry name" value="VOC"/>
    <property type="match status" value="1"/>
</dbReference>
<reference evidence="6 7" key="1">
    <citation type="submission" date="2018-01" db="EMBL/GenBank/DDBJ databases">
        <title>Co-occurrence of chitin degradation, pigmentation and bioactivity in marine Pseudoalteromonas.</title>
        <authorList>
            <person name="Paulsen S."/>
            <person name="Gram L."/>
            <person name="Machado H."/>
        </authorList>
    </citation>
    <scope>NUCLEOTIDE SEQUENCE [LARGE SCALE GENOMIC DNA]</scope>
    <source>
        <strain evidence="6 7">S3663</strain>
    </source>
</reference>
<protein>
    <recommendedName>
        <fullName evidence="2">Aldoketomutase</fullName>
    </recommendedName>
    <alternativeName>
        <fullName evidence="1">Ketone-aldehyde mutase</fullName>
    </alternativeName>
    <alternativeName>
        <fullName evidence="3">Methylglyoxalase</fullName>
    </alternativeName>
    <alternativeName>
        <fullName evidence="4">S-D-lactoylglutathione methylglyoxal lyase</fullName>
    </alternativeName>
</protein>
<dbReference type="InterPro" id="IPR029068">
    <property type="entry name" value="Glyas_Bleomycin-R_OHBP_Dase"/>
</dbReference>
<evidence type="ECO:0000256" key="1">
    <source>
        <dbReference type="ARBA" id="ARBA00030291"/>
    </source>
</evidence>
<dbReference type="GO" id="GO:0004462">
    <property type="term" value="F:lactoylglutathione lyase activity"/>
    <property type="evidence" value="ECO:0007669"/>
    <property type="project" value="TreeGrafter"/>
</dbReference>
<dbReference type="EMBL" id="PPSW01000035">
    <property type="protein sequence ID" value="TLX45421.1"/>
    <property type="molecule type" value="Genomic_DNA"/>
</dbReference>
<dbReference type="AlphaFoldDB" id="A0A5R9PX62"/>
<evidence type="ECO:0000256" key="4">
    <source>
        <dbReference type="ARBA" id="ARBA00033298"/>
    </source>
</evidence>
<dbReference type="GO" id="GO:0005737">
    <property type="term" value="C:cytoplasm"/>
    <property type="evidence" value="ECO:0007669"/>
    <property type="project" value="TreeGrafter"/>
</dbReference>
<dbReference type="SUPFAM" id="SSF54593">
    <property type="entry name" value="Glyoxalase/Bleomycin resistance protein/Dihydroxybiphenyl dioxygenase"/>
    <property type="match status" value="1"/>
</dbReference>
<evidence type="ECO:0000256" key="2">
    <source>
        <dbReference type="ARBA" id="ARBA00030892"/>
    </source>
</evidence>
<name>A0A5R9PX62_9GAMM</name>
<feature type="domain" description="VOC" evidence="5">
    <location>
        <begin position="3"/>
        <end position="126"/>
    </location>
</feature>
<dbReference type="InterPro" id="IPR004360">
    <property type="entry name" value="Glyas_Fos-R_dOase_dom"/>
</dbReference>
<dbReference type="OrthoDB" id="9789841at2"/>
<evidence type="ECO:0000256" key="3">
    <source>
        <dbReference type="ARBA" id="ARBA00032460"/>
    </source>
</evidence>
<dbReference type="PANTHER" id="PTHR46036">
    <property type="entry name" value="LACTOYLGLUTATHIONE LYASE"/>
    <property type="match status" value="1"/>
</dbReference>
<dbReference type="Pfam" id="PF00903">
    <property type="entry name" value="Glyoxalase"/>
    <property type="match status" value="1"/>
</dbReference>
<dbReference type="PANTHER" id="PTHR46036:SF5">
    <property type="entry name" value="LACTOYLGLUTATHIONE LYASE"/>
    <property type="match status" value="1"/>
</dbReference>
<comment type="caution">
    <text evidence="6">The sequence shown here is derived from an EMBL/GenBank/DDBJ whole genome shotgun (WGS) entry which is preliminary data.</text>
</comment>
<gene>
    <name evidence="6" type="ORF">C1E24_19095</name>
</gene>
<dbReference type="Gene3D" id="3.10.180.10">
    <property type="entry name" value="2,3-Dihydroxybiphenyl 1,2-Dioxygenase, domain 1"/>
    <property type="match status" value="1"/>
</dbReference>
<sequence length="131" mass="15235">MAKMIHSMIRVLDVKKSTQFYQDILNLEIKRTLNFDGFDLHYLGNNESDFELELTVNHDKTKPYILGDGYGHLAFSAQNIEALHEKAVKLGYQPRPVKSFYNDDELVAKFFFIADPDGYEIEVIERSEAYH</sequence>
<dbReference type="Proteomes" id="UP000309186">
    <property type="component" value="Unassembled WGS sequence"/>
</dbReference>
<proteinExistence type="predicted"/>
<keyword evidence="6" id="KW-0456">Lyase</keyword>
<organism evidence="6 7">
    <name type="scientific">Pseudoalteromonas phenolica</name>
    <dbReference type="NCBI Taxonomy" id="161398"/>
    <lineage>
        <taxon>Bacteria</taxon>
        <taxon>Pseudomonadati</taxon>
        <taxon>Pseudomonadota</taxon>
        <taxon>Gammaproteobacteria</taxon>
        <taxon>Alteromonadales</taxon>
        <taxon>Pseudoalteromonadaceae</taxon>
        <taxon>Pseudoalteromonas</taxon>
    </lineage>
</organism>
<accession>A0A5R9PX62</accession>
<dbReference type="InterPro" id="IPR037523">
    <property type="entry name" value="VOC_core"/>
</dbReference>
<evidence type="ECO:0000259" key="5">
    <source>
        <dbReference type="PROSITE" id="PS51819"/>
    </source>
</evidence>
<dbReference type="GO" id="GO:0019243">
    <property type="term" value="P:methylglyoxal catabolic process to D-lactate via S-lactoyl-glutathione"/>
    <property type="evidence" value="ECO:0007669"/>
    <property type="project" value="TreeGrafter"/>
</dbReference>
<evidence type="ECO:0000313" key="6">
    <source>
        <dbReference type="EMBL" id="TLX45421.1"/>
    </source>
</evidence>
<evidence type="ECO:0000313" key="7">
    <source>
        <dbReference type="Proteomes" id="UP000309186"/>
    </source>
</evidence>